<protein>
    <submittedName>
        <fullName evidence="8">SLC13/DASS family transporter</fullName>
    </submittedName>
</protein>
<dbReference type="EMBL" id="CP036501">
    <property type="protein sequence ID" value="UZP73356.1"/>
    <property type="molecule type" value="Genomic_DNA"/>
</dbReference>
<comment type="subcellular location">
    <subcellularLocation>
        <location evidence="1">Membrane</location>
        <topology evidence="1">Multi-pass membrane protein</topology>
    </subcellularLocation>
</comment>
<name>A0ABY6Q3I0_9GAMM</name>
<feature type="transmembrane region" description="Helical" evidence="6">
    <location>
        <begin position="126"/>
        <end position="159"/>
    </location>
</feature>
<dbReference type="Proteomes" id="UP001317963">
    <property type="component" value="Chromosome"/>
</dbReference>
<proteinExistence type="predicted"/>
<keyword evidence="9" id="KW-1185">Reference proteome</keyword>
<keyword evidence="4 6" id="KW-1133">Transmembrane helix</keyword>
<evidence type="ECO:0000256" key="6">
    <source>
        <dbReference type="SAM" id="Phobius"/>
    </source>
</evidence>
<dbReference type="RefSeq" id="WP_279242134.1">
    <property type="nucleotide sequence ID" value="NZ_CP036501.1"/>
</dbReference>
<feature type="transmembrane region" description="Helical" evidence="6">
    <location>
        <begin position="322"/>
        <end position="343"/>
    </location>
</feature>
<dbReference type="InterPro" id="IPR004680">
    <property type="entry name" value="Cit_transptr-like_dom"/>
</dbReference>
<evidence type="ECO:0000259" key="7">
    <source>
        <dbReference type="Pfam" id="PF03600"/>
    </source>
</evidence>
<dbReference type="PANTHER" id="PTHR10283:SF82">
    <property type="entry name" value="SOLUTE CARRIER FAMILY 13 MEMBER 2"/>
    <property type="match status" value="1"/>
</dbReference>
<feature type="transmembrane region" description="Helical" evidence="6">
    <location>
        <begin position="385"/>
        <end position="404"/>
    </location>
</feature>
<feature type="transmembrane region" description="Helical" evidence="6">
    <location>
        <begin position="416"/>
        <end position="436"/>
    </location>
</feature>
<reference evidence="8 9" key="1">
    <citation type="submission" date="2019-02" db="EMBL/GenBank/DDBJ databases">
        <title>Halieaceae_genomes.</title>
        <authorList>
            <person name="Li S.-H."/>
        </authorList>
    </citation>
    <scope>NUCLEOTIDE SEQUENCE [LARGE SCALE GENOMIC DNA]</scope>
    <source>
        <strain evidence="8 9">JH123</strain>
    </source>
</reference>
<accession>A0ABY6Q3I0</accession>
<gene>
    <name evidence="8" type="ORF">E0F26_00780</name>
</gene>
<keyword evidence="5 6" id="KW-0472">Membrane</keyword>
<feature type="transmembrane region" description="Helical" evidence="6">
    <location>
        <begin position="12"/>
        <end position="30"/>
    </location>
</feature>
<evidence type="ECO:0000313" key="9">
    <source>
        <dbReference type="Proteomes" id="UP001317963"/>
    </source>
</evidence>
<evidence type="ECO:0000256" key="4">
    <source>
        <dbReference type="ARBA" id="ARBA00022989"/>
    </source>
</evidence>
<feature type="transmembrane region" description="Helical" evidence="6">
    <location>
        <begin position="350"/>
        <end position="373"/>
    </location>
</feature>
<dbReference type="PANTHER" id="PTHR10283">
    <property type="entry name" value="SOLUTE CARRIER FAMILY 13 MEMBER"/>
    <property type="match status" value="1"/>
</dbReference>
<feature type="transmembrane region" description="Helical" evidence="6">
    <location>
        <begin position="79"/>
        <end position="97"/>
    </location>
</feature>
<keyword evidence="2" id="KW-0813">Transport</keyword>
<feature type="transmembrane region" description="Helical" evidence="6">
    <location>
        <begin position="213"/>
        <end position="233"/>
    </location>
</feature>
<dbReference type="CDD" id="cd01115">
    <property type="entry name" value="SLC13_permease"/>
    <property type="match status" value="1"/>
</dbReference>
<feature type="domain" description="Citrate transporter-like" evidence="7">
    <location>
        <begin position="48"/>
        <end position="405"/>
    </location>
</feature>
<dbReference type="PROSITE" id="PS01271">
    <property type="entry name" value="NA_SULFATE"/>
    <property type="match status" value="1"/>
</dbReference>
<evidence type="ECO:0000256" key="5">
    <source>
        <dbReference type="ARBA" id="ARBA00023136"/>
    </source>
</evidence>
<evidence type="ECO:0000256" key="1">
    <source>
        <dbReference type="ARBA" id="ARBA00004141"/>
    </source>
</evidence>
<dbReference type="Pfam" id="PF03600">
    <property type="entry name" value="CitMHS"/>
    <property type="match status" value="1"/>
</dbReference>
<dbReference type="InterPro" id="IPR001898">
    <property type="entry name" value="SLC13A/DASS"/>
</dbReference>
<evidence type="ECO:0000256" key="3">
    <source>
        <dbReference type="ARBA" id="ARBA00022692"/>
    </source>
</evidence>
<sequence length="465" mass="48643">MPKSNSYNLSTSIIPGLVAAVTVGLLSHLFDQSHAASMTSAVAILCVFWWIFEPIPIPVTSLVPMALLPLLGVISPADVGAAYGSPLILLLMGGFLLSKGMESTGAHTRIALTVVRLVGANEPRRLILGFMLAAALLSMWISNTATVLMLLPVALAVIASSSAPKALAPPLLLGLAWACSIGGLGTPIGTPPTLIFMQVYEETTGTAVSFSEWMTWGIPVVALMVPTIALFLARQVPNDLTVALPDIGEWRSAEKRVLVIFALTALAWMTRTEPFGGWREWLDMPMANDAAVAFCAVIAMFVSRDKTGEPLISWEQASAIPWGVLLLFAGGITLAKGFVASGLSTQVGELLANLALVPTLFAIVMVAILVTALTEATSNTATTALLMPILAAASMAAQIDPLILMVPAAMSASCAFMLPVATAPNAVVFGTGQIGIQTMVRWGIWVNVLGVVVISAVVFGVTAAR</sequence>
<feature type="transmembrane region" description="Helical" evidence="6">
    <location>
        <begin position="42"/>
        <end position="67"/>
    </location>
</feature>
<keyword evidence="3 6" id="KW-0812">Transmembrane</keyword>
<dbReference type="InterPro" id="IPR031312">
    <property type="entry name" value="Na/sul_symport_CS"/>
</dbReference>
<evidence type="ECO:0000256" key="2">
    <source>
        <dbReference type="ARBA" id="ARBA00022448"/>
    </source>
</evidence>
<evidence type="ECO:0000313" key="8">
    <source>
        <dbReference type="EMBL" id="UZP73356.1"/>
    </source>
</evidence>
<organism evidence="8 9">
    <name type="scientific">Candidatus Paraluminiphilus aquimaris</name>
    <dbReference type="NCBI Taxonomy" id="2518994"/>
    <lineage>
        <taxon>Bacteria</taxon>
        <taxon>Pseudomonadati</taxon>
        <taxon>Pseudomonadota</taxon>
        <taxon>Gammaproteobacteria</taxon>
        <taxon>Cellvibrionales</taxon>
        <taxon>Halieaceae</taxon>
        <taxon>Candidatus Paraluminiphilus</taxon>
    </lineage>
</organism>
<feature type="transmembrane region" description="Helical" evidence="6">
    <location>
        <begin position="171"/>
        <end position="192"/>
    </location>
</feature>
<dbReference type="NCBIfam" id="TIGR00785">
    <property type="entry name" value="dass"/>
    <property type="match status" value="1"/>
</dbReference>
<feature type="transmembrane region" description="Helical" evidence="6">
    <location>
        <begin position="442"/>
        <end position="464"/>
    </location>
</feature>